<evidence type="ECO:0000313" key="4">
    <source>
        <dbReference type="Proteomes" id="UP000005273"/>
    </source>
</evidence>
<dbReference type="CDD" id="cd01131">
    <property type="entry name" value="PilT"/>
    <property type="match status" value="1"/>
</dbReference>
<comment type="similarity">
    <text evidence="1">Belongs to the GSP E family.</text>
</comment>
<proteinExistence type="inferred from homology"/>
<dbReference type="SMART" id="SM00382">
    <property type="entry name" value="AAA"/>
    <property type="match status" value="1"/>
</dbReference>
<accession>A0A0T5XAJ4</accession>
<dbReference type="Gene3D" id="3.40.50.300">
    <property type="entry name" value="P-loop containing nucleotide triphosphate hydrolases"/>
    <property type="match status" value="1"/>
</dbReference>
<dbReference type="InterPro" id="IPR006321">
    <property type="entry name" value="PilT/PilU"/>
</dbReference>
<name>A0A0T5XAJ4_9BACT</name>
<dbReference type="Pfam" id="PF00437">
    <property type="entry name" value="T2SSE"/>
    <property type="match status" value="1"/>
</dbReference>
<organism evidence="3 4">
    <name type="scientific">Acetomicrobium hydrogeniformans ATCC BAA-1850</name>
    <dbReference type="NCBI Taxonomy" id="592015"/>
    <lineage>
        <taxon>Bacteria</taxon>
        <taxon>Thermotogati</taxon>
        <taxon>Synergistota</taxon>
        <taxon>Synergistia</taxon>
        <taxon>Synergistales</taxon>
        <taxon>Acetomicrobiaceae</taxon>
        <taxon>Acetomicrobium</taxon>
    </lineage>
</organism>
<dbReference type="PANTHER" id="PTHR30486:SF16">
    <property type="entry name" value="TWITCHING MOTILITY PROTEIN PILT"/>
    <property type="match status" value="1"/>
</dbReference>
<dbReference type="InterPro" id="IPR001482">
    <property type="entry name" value="T2SS/T4SS_dom"/>
</dbReference>
<dbReference type="PROSITE" id="PS00662">
    <property type="entry name" value="T2SP_E"/>
    <property type="match status" value="1"/>
</dbReference>
<dbReference type="Gene3D" id="3.30.450.90">
    <property type="match status" value="1"/>
</dbReference>
<dbReference type="NCBIfam" id="TIGR01420">
    <property type="entry name" value="pilT_fam"/>
    <property type="match status" value="1"/>
</dbReference>
<evidence type="ECO:0000259" key="2">
    <source>
        <dbReference type="PROSITE" id="PS00662"/>
    </source>
</evidence>
<sequence>MSLRFEIQELFTEASRKNASDIHISVGFPPTFRIDEQLYPIDHPPLTATDVRSILSRLISETQLERFYSERELDFSFNFTLANGEIVRFRGNCSFERGNLALALRLIPQRIRLIKHLLLPPQIQEVTKRRHGLFLVTGPTGHGKSTTLAAIIQEINLTRSCHIVTIEDPIEYIFTSAKSLIHQREVEVDTSSFAEALRRVLRQDPDVIMIGEMRDLETTRAAITAAETGHLVLTTLHTPDAPQSIDRILDIFPPHQQEQVKLQLANILIGVCSQQLVPLPGGGRIVATELMWAVPAVQNCIRERKIHGLKSIIQTGLDQGMHTMDQDLARLVKEGKLPYDLAASYAFDLKDFNRVLHT</sequence>
<dbReference type="Proteomes" id="UP000005273">
    <property type="component" value="Unassembled WGS sequence"/>
</dbReference>
<evidence type="ECO:0000313" key="3">
    <source>
        <dbReference type="EMBL" id="KRT35204.1"/>
    </source>
</evidence>
<dbReference type="AlphaFoldDB" id="A0A0T5XAJ4"/>
<comment type="caution">
    <text evidence="3">The sequence shown here is derived from an EMBL/GenBank/DDBJ whole genome shotgun (WGS) entry which is preliminary data.</text>
</comment>
<gene>
    <name evidence="3" type="ORF">HMPREF1705_04470</name>
</gene>
<dbReference type="InterPro" id="IPR003593">
    <property type="entry name" value="AAA+_ATPase"/>
</dbReference>
<evidence type="ECO:0000256" key="1">
    <source>
        <dbReference type="ARBA" id="ARBA00006611"/>
    </source>
</evidence>
<keyword evidence="4" id="KW-1185">Reference proteome</keyword>
<dbReference type="RefSeq" id="WP_009202151.1">
    <property type="nucleotide sequence ID" value="NZ_ACJX03000001.1"/>
</dbReference>
<dbReference type="OrthoDB" id="9808272at2"/>
<dbReference type="STRING" id="592015.HMPREF1705_04470"/>
<dbReference type="eggNOG" id="COG2805">
    <property type="taxonomic scope" value="Bacteria"/>
</dbReference>
<dbReference type="InterPro" id="IPR050921">
    <property type="entry name" value="T4SS_GSP_E_ATPase"/>
</dbReference>
<dbReference type="GO" id="GO:0016887">
    <property type="term" value="F:ATP hydrolysis activity"/>
    <property type="evidence" value="ECO:0007669"/>
    <property type="project" value="InterPro"/>
</dbReference>
<dbReference type="SUPFAM" id="SSF52540">
    <property type="entry name" value="P-loop containing nucleoside triphosphate hydrolases"/>
    <property type="match status" value="1"/>
</dbReference>
<dbReference type="EMBL" id="ACJX03000001">
    <property type="protein sequence ID" value="KRT35204.1"/>
    <property type="molecule type" value="Genomic_DNA"/>
</dbReference>
<protein>
    <submittedName>
        <fullName evidence="3">Twitching motility protein</fullName>
    </submittedName>
</protein>
<dbReference type="GO" id="GO:0005524">
    <property type="term" value="F:ATP binding"/>
    <property type="evidence" value="ECO:0007669"/>
    <property type="project" value="InterPro"/>
</dbReference>
<reference evidence="4" key="1">
    <citation type="submission" date="2012-09" db="EMBL/GenBank/DDBJ databases">
        <authorList>
            <person name="Weinstock G."/>
            <person name="Sodergren E."/>
            <person name="Clifton S."/>
            <person name="Fulton L."/>
            <person name="Fulton B."/>
            <person name="Courtney L."/>
            <person name="Fronick C."/>
            <person name="Harrison M."/>
            <person name="Strong C."/>
            <person name="Farmer C."/>
            <person name="Delehaunty K."/>
            <person name="Markovic C."/>
            <person name="Hall O."/>
            <person name="Minx P."/>
            <person name="Tomlinson C."/>
            <person name="Mitreva M."/>
            <person name="Nelson J."/>
            <person name="Hou S."/>
            <person name="Wollam A."/>
            <person name="Pepin K.H."/>
            <person name="Johnson M."/>
            <person name="Bhonagiri V."/>
            <person name="Nash W.E."/>
            <person name="Suruliraj S."/>
            <person name="Warren W."/>
            <person name="Chinwalla A."/>
            <person name="Mardis E.R."/>
            <person name="Wilson R.K."/>
        </authorList>
    </citation>
    <scope>NUCLEOTIDE SEQUENCE [LARGE SCALE GENOMIC DNA]</scope>
    <source>
        <strain evidence="4">OS1</strain>
    </source>
</reference>
<feature type="domain" description="Bacterial type II secretion system protein E" evidence="2">
    <location>
        <begin position="201"/>
        <end position="215"/>
    </location>
</feature>
<dbReference type="InterPro" id="IPR027417">
    <property type="entry name" value="P-loop_NTPase"/>
</dbReference>
<dbReference type="PANTHER" id="PTHR30486">
    <property type="entry name" value="TWITCHING MOTILITY PROTEIN PILT"/>
    <property type="match status" value="1"/>
</dbReference>